<dbReference type="GO" id="GO:0016491">
    <property type="term" value="F:oxidoreductase activity"/>
    <property type="evidence" value="ECO:0007669"/>
    <property type="project" value="InterPro"/>
</dbReference>
<proteinExistence type="predicted"/>
<gene>
    <name evidence="2" type="ORF">GNZ13_48075</name>
</gene>
<protein>
    <submittedName>
        <fullName evidence="2">Molybdopterin-dependent oxidoreductase</fullName>
    </submittedName>
</protein>
<evidence type="ECO:0000313" key="2">
    <source>
        <dbReference type="EMBL" id="NPT62072.1"/>
    </source>
</evidence>
<dbReference type="InterPro" id="IPR037165">
    <property type="entry name" value="AldOxase/xan_DH_Mopterin-bd_sf"/>
</dbReference>
<dbReference type="InterPro" id="IPR008274">
    <property type="entry name" value="AldOxase/xan_DH_MoCoBD1"/>
</dbReference>
<dbReference type="InterPro" id="IPR006311">
    <property type="entry name" value="TAT_signal"/>
</dbReference>
<dbReference type="InterPro" id="IPR052516">
    <property type="entry name" value="N-heterocyclic_Hydroxylase"/>
</dbReference>
<dbReference type="Pfam" id="PF02738">
    <property type="entry name" value="MoCoBD_1"/>
    <property type="match status" value="1"/>
</dbReference>
<dbReference type="PROSITE" id="PS51318">
    <property type="entry name" value="TAT"/>
    <property type="match status" value="1"/>
</dbReference>
<dbReference type="SUPFAM" id="SSF56003">
    <property type="entry name" value="Molybdenum cofactor-binding domain"/>
    <property type="match status" value="2"/>
</dbReference>
<dbReference type="PANTHER" id="PTHR47495:SF2">
    <property type="entry name" value="ALDEHYDE DEHYDROGENASE"/>
    <property type="match status" value="1"/>
</dbReference>
<dbReference type="SMART" id="SM01008">
    <property type="entry name" value="Ald_Xan_dh_C"/>
    <property type="match status" value="1"/>
</dbReference>
<dbReference type="Gene3D" id="3.90.1170.50">
    <property type="entry name" value="Aldehyde oxidase/xanthine dehydrogenase, a/b hammerhead"/>
    <property type="match status" value="1"/>
</dbReference>
<dbReference type="EMBL" id="WOEZ01000299">
    <property type="protein sequence ID" value="NPT62072.1"/>
    <property type="molecule type" value="Genomic_DNA"/>
</dbReference>
<evidence type="ECO:0000313" key="3">
    <source>
        <dbReference type="Proteomes" id="UP000655523"/>
    </source>
</evidence>
<dbReference type="InterPro" id="IPR000674">
    <property type="entry name" value="Ald_Oxase/Xan_DH_a/b"/>
</dbReference>
<dbReference type="InterPro" id="IPR046867">
    <property type="entry name" value="AldOxase/xan_DH_MoCoBD2"/>
</dbReference>
<dbReference type="PIRSF" id="PIRSF036389">
    <property type="entry name" value="IOR_B"/>
    <property type="match status" value="1"/>
</dbReference>
<dbReference type="Gene3D" id="3.30.365.10">
    <property type="entry name" value="Aldehyde oxidase/xanthine dehydrogenase, molybdopterin binding domain"/>
    <property type="match status" value="4"/>
</dbReference>
<evidence type="ECO:0000259" key="1">
    <source>
        <dbReference type="SMART" id="SM01008"/>
    </source>
</evidence>
<dbReference type="Pfam" id="PF20256">
    <property type="entry name" value="MoCoBD_2"/>
    <property type="match status" value="2"/>
</dbReference>
<accession>A0A972P2B4</accession>
<name>A0A972P2B4_9BURK</name>
<comment type="caution">
    <text evidence="2">The sequence shown here is derived from an EMBL/GenBank/DDBJ whole genome shotgun (WGS) entry which is preliminary data.</text>
</comment>
<reference evidence="2 3" key="1">
    <citation type="submission" date="2019-11" db="EMBL/GenBank/DDBJ databases">
        <title>Metabolism of dissolved organic matter in forest soils.</title>
        <authorList>
            <person name="Cyle K.T."/>
            <person name="Wilhelm R.C."/>
            <person name="Martinez C.E."/>
        </authorList>
    </citation>
    <scope>NUCLEOTIDE SEQUENCE [LARGE SCALE GENOMIC DNA]</scope>
    <source>
        <strain evidence="2 3">5N</strain>
    </source>
</reference>
<organism evidence="2 3">
    <name type="scientific">Paraburkholderia elongata</name>
    <dbReference type="NCBI Taxonomy" id="2675747"/>
    <lineage>
        <taxon>Bacteria</taxon>
        <taxon>Pseudomonadati</taxon>
        <taxon>Pseudomonadota</taxon>
        <taxon>Betaproteobacteria</taxon>
        <taxon>Burkholderiales</taxon>
        <taxon>Burkholderiaceae</taxon>
        <taxon>Paraburkholderia</taxon>
    </lineage>
</organism>
<dbReference type="PANTHER" id="PTHR47495">
    <property type="entry name" value="ALDEHYDE DEHYDROGENASE"/>
    <property type="match status" value="1"/>
</dbReference>
<keyword evidence="3" id="KW-1185">Reference proteome</keyword>
<sequence>MGKMSFEDDGQHSVGPLLSRRSLLKSAGSAAFLLAFNMPVRAALAAGDVAPKQLANSFLSIGTDNLVTAIIAQTEGGQGNSTGIPQVIAAELGADWALMRYRFTTERRPEYINPMLYEGLVLTAGSSSISGFYDTLRLAAATTREMLVSAAADHLKVSKSECTVSNSFVSHAASGRRMSFGQLAASAAKQAVPTKPALRSRADMPLIGQPLARLDVPTKCDGSARFGLDAEVPGMLYAAVRHGPAYRSTIASIDDAVAKAMPGVKLVMAIPQGVAVVADQYWQAVKALATVHETYAPHPNASASSATLDASLRKSLGQPGVPTPGSHGNVQAAMKGATTIIEAEFTLPIISHACMEPVSCTASVEGDKCEIWLSTKSPTIDSRFAAEPLGIDPMTVVVHNHFQGGDFGRRSGREHTIEAVLISKAAGRPVKVIWTRAEDLRVDQHRTAVIGRVRMGLDAAGMPVAYEAKIASDGVWRSMFPWWYAKKKPLDLPLFTLVGSSYGIPNESGTYVLTPHPVRIGAFRGNNETHNGFLLETIIDEAAHVSKSDPLKYRQKLLKKDPRSTAVIDRAAELADWGNAAPGRYQGVAFYQSEFYRCRLAVIVEVSTSEKGIKVERMVGVCDSGLVINPLLAERCIEGGMVFGLSNTLYERITLSGGAPEQRNFNDYRVLRFDETPEIKVEVISVGEQPGSFGEIGVIPVGAALGNAIFAATGDRLRSQPFSAYGAKFA</sequence>
<dbReference type="InterPro" id="IPR012368">
    <property type="entry name" value="OxRdtase_Mopterin-bd_su_IorB"/>
</dbReference>
<feature type="domain" description="Aldehyde oxidase/xanthine dehydrogenase a/b hammerhead" evidence="1">
    <location>
        <begin position="221"/>
        <end position="299"/>
    </location>
</feature>
<dbReference type="AlphaFoldDB" id="A0A972P2B4"/>
<dbReference type="Proteomes" id="UP000655523">
    <property type="component" value="Unassembled WGS sequence"/>
</dbReference>
<dbReference type="RefSeq" id="WP_172178285.1">
    <property type="nucleotide sequence ID" value="NZ_WOEZ01000299.1"/>
</dbReference>